<dbReference type="PRINTS" id="PR01469">
    <property type="entry name" value="CARBMTKINASE"/>
</dbReference>
<sequence length="99" mass="11171">MIDKDLSSSLLATSIGASEFIIITDVDNVYLDYRNKKGKINRIKYAEMLDYYNKINFEEGTIKPKILASLRFIENGGTRVYITSIKNIGSIDTGTVIEK</sequence>
<dbReference type="PANTHER" id="PTHR30409:SF1">
    <property type="entry name" value="CARBAMATE KINASE-RELATED"/>
    <property type="match status" value="1"/>
</dbReference>
<dbReference type="GO" id="GO:0005829">
    <property type="term" value="C:cytosol"/>
    <property type="evidence" value="ECO:0007669"/>
    <property type="project" value="TreeGrafter"/>
</dbReference>
<keyword evidence="4" id="KW-0418">Kinase</keyword>
<dbReference type="GO" id="GO:0019546">
    <property type="term" value="P:L-arginine deiminase pathway"/>
    <property type="evidence" value="ECO:0007669"/>
    <property type="project" value="TreeGrafter"/>
</dbReference>
<dbReference type="InterPro" id="IPR003964">
    <property type="entry name" value="Carb_kinase"/>
</dbReference>
<dbReference type="Proteomes" id="UP000050320">
    <property type="component" value="Unassembled WGS sequence"/>
</dbReference>
<dbReference type="PANTHER" id="PTHR30409">
    <property type="entry name" value="CARBAMATE KINASE"/>
    <property type="match status" value="1"/>
</dbReference>
<organism evidence="6 7">
    <name type="scientific">Acidiplasma aeolicum</name>
    <dbReference type="NCBI Taxonomy" id="507754"/>
    <lineage>
        <taxon>Archaea</taxon>
        <taxon>Methanobacteriati</taxon>
        <taxon>Thermoplasmatota</taxon>
        <taxon>Thermoplasmata</taxon>
        <taxon>Thermoplasmatales</taxon>
        <taxon>Ferroplasmaceae</taxon>
        <taxon>Acidiplasma</taxon>
    </lineage>
</organism>
<dbReference type="Gene3D" id="3.40.1160.10">
    <property type="entry name" value="Acetylglutamate kinase-like"/>
    <property type="match status" value="1"/>
</dbReference>
<dbReference type="InterPro" id="IPR001048">
    <property type="entry name" value="Asp/Glu/Uridylate_kinase"/>
</dbReference>
<keyword evidence="3" id="KW-0808">Transferase</keyword>
<comment type="similarity">
    <text evidence="1">Belongs to the carbamate kinase family.</text>
</comment>
<evidence type="ECO:0000313" key="7">
    <source>
        <dbReference type="Proteomes" id="UP000050320"/>
    </source>
</evidence>
<evidence type="ECO:0000313" key="6">
    <source>
        <dbReference type="EMBL" id="KQB35173.1"/>
    </source>
</evidence>
<dbReference type="Pfam" id="PF00696">
    <property type="entry name" value="AA_kinase"/>
    <property type="match status" value="1"/>
</dbReference>
<evidence type="ECO:0000259" key="5">
    <source>
        <dbReference type="Pfam" id="PF00696"/>
    </source>
</evidence>
<protein>
    <recommendedName>
        <fullName evidence="2">Carbamate kinase</fullName>
    </recommendedName>
</protein>
<dbReference type="SUPFAM" id="SSF53633">
    <property type="entry name" value="Carbamate kinase-like"/>
    <property type="match status" value="1"/>
</dbReference>
<reference evidence="6 7" key="1">
    <citation type="submission" date="2015-09" db="EMBL/GenBank/DDBJ databases">
        <title>Heavy metals and arsenic resistance mechanisms in polyextremophilic archaea of the family Ferroplasmaceae.</title>
        <authorList>
            <person name="Bulaev A.G."/>
            <person name="Kanygina A.V."/>
        </authorList>
    </citation>
    <scope>NUCLEOTIDE SEQUENCE [LARGE SCALE GENOMIC DNA]</scope>
    <source>
        <strain evidence="6 7">VT</strain>
    </source>
</reference>
<gene>
    <name evidence="6" type="ORF">AOG54_09200</name>
</gene>
<evidence type="ECO:0000256" key="2">
    <source>
        <dbReference type="ARBA" id="ARBA00020752"/>
    </source>
</evidence>
<comment type="caution">
    <text evidence="6">The sequence shown here is derived from an EMBL/GenBank/DDBJ whole genome shotgun (WGS) entry which is preliminary data.</text>
</comment>
<dbReference type="InterPro" id="IPR036393">
    <property type="entry name" value="AceGlu_kinase-like_sf"/>
</dbReference>
<dbReference type="GO" id="GO:0008804">
    <property type="term" value="F:carbamate kinase activity"/>
    <property type="evidence" value="ECO:0007669"/>
    <property type="project" value="InterPro"/>
</dbReference>
<dbReference type="EMBL" id="LKBG01000168">
    <property type="protein sequence ID" value="KQB35173.1"/>
    <property type="molecule type" value="Genomic_DNA"/>
</dbReference>
<proteinExistence type="inferred from homology"/>
<accession>A0A0Q0RIE3</accession>
<dbReference type="AlphaFoldDB" id="A0A0Q0RIE3"/>
<keyword evidence="7" id="KW-1185">Reference proteome</keyword>
<evidence type="ECO:0000256" key="3">
    <source>
        <dbReference type="ARBA" id="ARBA00022679"/>
    </source>
</evidence>
<feature type="domain" description="Aspartate/glutamate/uridylate kinase" evidence="5">
    <location>
        <begin position="2"/>
        <end position="84"/>
    </location>
</feature>
<evidence type="ECO:0000256" key="1">
    <source>
        <dbReference type="ARBA" id="ARBA00011066"/>
    </source>
</evidence>
<evidence type="ECO:0000256" key="4">
    <source>
        <dbReference type="ARBA" id="ARBA00022777"/>
    </source>
</evidence>
<name>A0A0Q0RIE3_9ARCH</name>